<keyword evidence="1" id="KW-0472">Membrane</keyword>
<dbReference type="Proteomes" id="UP000467700">
    <property type="component" value="Unassembled WGS sequence"/>
</dbReference>
<feature type="transmembrane region" description="Helical" evidence="1">
    <location>
        <begin position="148"/>
        <end position="167"/>
    </location>
</feature>
<name>A0A8S0WRD1_CYCAE</name>
<feature type="transmembrane region" description="Helical" evidence="1">
    <location>
        <begin position="20"/>
        <end position="43"/>
    </location>
</feature>
<comment type="caution">
    <text evidence="2">The sequence shown here is derived from an EMBL/GenBank/DDBJ whole genome shotgun (WGS) entry which is preliminary data.</text>
</comment>
<accession>A0A8S0WRD1</accession>
<evidence type="ECO:0000313" key="2">
    <source>
        <dbReference type="EMBL" id="CAA7268867.1"/>
    </source>
</evidence>
<gene>
    <name evidence="2" type="ORF">AAE3_LOCUS11132</name>
</gene>
<keyword evidence="3" id="KW-1185">Reference proteome</keyword>
<dbReference type="OrthoDB" id="3349377at2759"/>
<reference evidence="2 3" key="1">
    <citation type="submission" date="2020-01" db="EMBL/GenBank/DDBJ databases">
        <authorList>
            <person name="Gupta K D."/>
        </authorList>
    </citation>
    <scope>NUCLEOTIDE SEQUENCE [LARGE SCALE GENOMIC DNA]</scope>
</reference>
<organism evidence="2 3">
    <name type="scientific">Cyclocybe aegerita</name>
    <name type="common">Black poplar mushroom</name>
    <name type="synonym">Agrocybe aegerita</name>
    <dbReference type="NCBI Taxonomy" id="1973307"/>
    <lineage>
        <taxon>Eukaryota</taxon>
        <taxon>Fungi</taxon>
        <taxon>Dikarya</taxon>
        <taxon>Basidiomycota</taxon>
        <taxon>Agaricomycotina</taxon>
        <taxon>Agaricomycetes</taxon>
        <taxon>Agaricomycetidae</taxon>
        <taxon>Agaricales</taxon>
        <taxon>Agaricineae</taxon>
        <taxon>Bolbitiaceae</taxon>
        <taxon>Cyclocybe</taxon>
    </lineage>
</organism>
<feature type="transmembrane region" description="Helical" evidence="1">
    <location>
        <begin position="173"/>
        <end position="194"/>
    </location>
</feature>
<keyword evidence="1" id="KW-1133">Transmembrane helix</keyword>
<evidence type="ECO:0000256" key="1">
    <source>
        <dbReference type="SAM" id="Phobius"/>
    </source>
</evidence>
<sequence length="233" mass="26261">MIISLTTDFQLFLNAELTGYVWLVVEGWFVLSILWSISFILQLRIWALYNHSRIIGIFLISCSLVQVTVVSVFCGLGARDSRVEVERVGFLRRCKITTIPNFMTGFWISLLCLEAILCSLTLVKAIGHYLHTSCVRRERLRYVLLRDSLLYSLLSAAIYTYCLVNWLQNLADSLDATTGLAIAVPCVMAGRMMINIRKVYAETLTAVTQEEHELAIMFRDSAATTTTATLACI</sequence>
<feature type="transmembrane region" description="Helical" evidence="1">
    <location>
        <begin position="55"/>
        <end position="78"/>
    </location>
</feature>
<feature type="transmembrane region" description="Helical" evidence="1">
    <location>
        <begin position="106"/>
        <end position="127"/>
    </location>
</feature>
<dbReference type="EMBL" id="CACVBS010000071">
    <property type="protein sequence ID" value="CAA7268867.1"/>
    <property type="molecule type" value="Genomic_DNA"/>
</dbReference>
<protein>
    <submittedName>
        <fullName evidence="2">Uncharacterized protein</fullName>
    </submittedName>
</protein>
<keyword evidence="1" id="KW-0812">Transmembrane</keyword>
<proteinExistence type="predicted"/>
<evidence type="ECO:0000313" key="3">
    <source>
        <dbReference type="Proteomes" id="UP000467700"/>
    </source>
</evidence>
<dbReference type="AlphaFoldDB" id="A0A8S0WRD1"/>